<feature type="transmembrane region" description="Helical" evidence="15">
    <location>
        <begin position="500"/>
        <end position="518"/>
    </location>
</feature>
<comment type="caution">
    <text evidence="16">The sequence shown here is derived from an EMBL/GenBank/DDBJ whole genome shotgun (WGS) entry which is preliminary data.</text>
</comment>
<dbReference type="AlphaFoldDB" id="A0A8J1UKB1"/>
<keyword evidence="6" id="KW-0770">Synapse</keyword>
<dbReference type="Pfam" id="PF02931">
    <property type="entry name" value="Neur_chan_LBD"/>
    <property type="match status" value="1"/>
</dbReference>
<sequence>MIKITFIVMSMLYLIQVVCADDYEMRLIQDLLHNYDDRVRPSRNSSESLNVTFGVALAQIIDMDEKNQIITTNCWLNQFWVDWKLAWNPDKYGGIKVIRIPYDEIWRPDILLYNNADVSSYRASISTNVMVDNHGNVTWLSMVIFKSSCAVDVRYFPFDEQKCKLVFASWTYDGYQVNLLKVGEKGDISNYIPNSEWQLLNLHAVRNLVYYSCCPEPYPDVTYTIEIRRKPLFYVFNMIMPCILITFVALLGFYVPSDSGEKVTMGITTLLSMTVFLMLVAESMPPTSTVLPLIGLYYGITIAIVSFATAMTVLTLNIHHKGLRGKEVPPMMKKIFFGIIAKVLCIKLEPMPDLTLPVDTVQHFTGGPTADRRSNYIRLQQTQYRDRMDAENSRGRTSLLDFTPSGAVNNHCNNSDSKYDNEKHIPENGGLSSPRFTHRIRSPAAPGSPGGKDNFERQFLRVLQKVNQTIEKNEIRLSDQDRRDAIKLEWQQLALVTDRVLLYIFVIVTLSVTMGIMFDPPNARAFFTPYVNHDNNNDDV</sequence>
<dbReference type="GO" id="GO:0045211">
    <property type="term" value="C:postsynaptic membrane"/>
    <property type="evidence" value="ECO:0007669"/>
    <property type="project" value="InterPro"/>
</dbReference>
<evidence type="ECO:0000256" key="9">
    <source>
        <dbReference type="ARBA" id="ARBA00023157"/>
    </source>
</evidence>
<evidence type="ECO:0000256" key="4">
    <source>
        <dbReference type="ARBA" id="ARBA00022692"/>
    </source>
</evidence>
<evidence type="ECO:0000256" key="3">
    <source>
        <dbReference type="ARBA" id="ARBA00022475"/>
    </source>
</evidence>
<keyword evidence="3" id="KW-1003">Cell membrane</keyword>
<evidence type="ECO:0000256" key="11">
    <source>
        <dbReference type="ARBA" id="ARBA00023180"/>
    </source>
</evidence>
<dbReference type="CDD" id="cd19051">
    <property type="entry name" value="LGIC_TM_cation"/>
    <property type="match status" value="1"/>
</dbReference>
<evidence type="ECO:0000256" key="7">
    <source>
        <dbReference type="ARBA" id="ARBA00023065"/>
    </source>
</evidence>
<dbReference type="PROSITE" id="PS00236">
    <property type="entry name" value="NEUROTR_ION_CHANNEL"/>
    <property type="match status" value="1"/>
</dbReference>
<evidence type="ECO:0000256" key="1">
    <source>
        <dbReference type="ARBA" id="ARBA00009237"/>
    </source>
</evidence>
<evidence type="ECO:0000313" key="17">
    <source>
        <dbReference type="Proteomes" id="UP000749559"/>
    </source>
</evidence>
<evidence type="ECO:0000256" key="5">
    <source>
        <dbReference type="ARBA" id="ARBA00022989"/>
    </source>
</evidence>
<dbReference type="InterPro" id="IPR038050">
    <property type="entry name" value="Neuro_actylchol_rec"/>
</dbReference>
<feature type="chain" id="PRO_5042621103" evidence="15">
    <location>
        <begin position="21"/>
        <end position="540"/>
    </location>
</feature>
<dbReference type="Proteomes" id="UP000749559">
    <property type="component" value="Unassembled WGS sequence"/>
</dbReference>
<keyword evidence="9" id="KW-1015">Disulfide bond</keyword>
<dbReference type="CDD" id="cd18997">
    <property type="entry name" value="LGIC_ECD_nAChR"/>
    <property type="match status" value="1"/>
</dbReference>
<dbReference type="GO" id="GO:0004888">
    <property type="term" value="F:transmembrane signaling receptor activity"/>
    <property type="evidence" value="ECO:0007669"/>
    <property type="project" value="InterPro"/>
</dbReference>
<dbReference type="SUPFAM" id="SSF63712">
    <property type="entry name" value="Nicotinic receptor ligand binding domain-like"/>
    <property type="match status" value="1"/>
</dbReference>
<feature type="signal peptide" evidence="15">
    <location>
        <begin position="1"/>
        <end position="20"/>
    </location>
</feature>
<dbReference type="SUPFAM" id="SSF90112">
    <property type="entry name" value="Neurotransmitter-gated ion-channel transmembrane pore"/>
    <property type="match status" value="1"/>
</dbReference>
<keyword evidence="13 15" id="KW-0407">Ion channel</keyword>
<keyword evidence="7 15" id="KW-0406">Ion transport</keyword>
<keyword evidence="12" id="KW-1071">Ligand-gated ion channel</keyword>
<protein>
    <submittedName>
        <fullName evidence="16">Uncharacterized protein</fullName>
    </submittedName>
</protein>
<keyword evidence="2 15" id="KW-0813">Transport</keyword>
<name>A0A8J1UKB1_OWEFU</name>
<organism evidence="16 17">
    <name type="scientific">Owenia fusiformis</name>
    <name type="common">Polychaete worm</name>
    <dbReference type="NCBI Taxonomy" id="6347"/>
    <lineage>
        <taxon>Eukaryota</taxon>
        <taxon>Metazoa</taxon>
        <taxon>Spiralia</taxon>
        <taxon>Lophotrochozoa</taxon>
        <taxon>Annelida</taxon>
        <taxon>Polychaeta</taxon>
        <taxon>Sedentaria</taxon>
        <taxon>Canalipalpata</taxon>
        <taxon>Sabellida</taxon>
        <taxon>Oweniida</taxon>
        <taxon>Oweniidae</taxon>
        <taxon>Owenia</taxon>
    </lineage>
</organism>
<dbReference type="OrthoDB" id="5975154at2759"/>
<keyword evidence="17" id="KW-1185">Reference proteome</keyword>
<evidence type="ECO:0000256" key="14">
    <source>
        <dbReference type="ARBA" id="ARBA00034099"/>
    </source>
</evidence>
<dbReference type="InterPro" id="IPR002394">
    <property type="entry name" value="Nicotinic_acetylcholine_rcpt"/>
</dbReference>
<feature type="transmembrane region" description="Helical" evidence="15">
    <location>
        <begin position="263"/>
        <end position="281"/>
    </location>
</feature>
<dbReference type="FunFam" id="2.70.170.10:FF:000016">
    <property type="entry name" value="Nicotinic acetylcholine receptor subunit"/>
    <property type="match status" value="1"/>
</dbReference>
<dbReference type="InterPro" id="IPR036734">
    <property type="entry name" value="Neur_chan_lig-bd_sf"/>
</dbReference>
<dbReference type="GO" id="GO:0022848">
    <property type="term" value="F:acetylcholine-gated monoatomic cation-selective channel activity"/>
    <property type="evidence" value="ECO:0007669"/>
    <property type="project" value="InterPro"/>
</dbReference>
<dbReference type="InterPro" id="IPR018000">
    <property type="entry name" value="Neurotransmitter_ion_chnl_CS"/>
</dbReference>
<evidence type="ECO:0000256" key="10">
    <source>
        <dbReference type="ARBA" id="ARBA00023170"/>
    </source>
</evidence>
<dbReference type="PRINTS" id="PR00254">
    <property type="entry name" value="NICOTINICR"/>
</dbReference>
<accession>A0A8J1UKB1</accession>
<evidence type="ECO:0000256" key="15">
    <source>
        <dbReference type="RuleBase" id="RU000687"/>
    </source>
</evidence>
<proteinExistence type="inferred from homology"/>
<dbReference type="Pfam" id="PF02932">
    <property type="entry name" value="Neur_chan_memb"/>
    <property type="match status" value="1"/>
</dbReference>
<evidence type="ECO:0000256" key="2">
    <source>
        <dbReference type="ARBA" id="ARBA00022448"/>
    </source>
</evidence>
<reference evidence="16" key="1">
    <citation type="submission" date="2022-03" db="EMBL/GenBank/DDBJ databases">
        <authorList>
            <person name="Martin C."/>
        </authorList>
    </citation>
    <scope>NUCLEOTIDE SEQUENCE</scope>
</reference>
<dbReference type="Gene3D" id="2.70.170.10">
    <property type="entry name" value="Neurotransmitter-gated ion-channel ligand-binding domain"/>
    <property type="match status" value="1"/>
</dbReference>
<dbReference type="PRINTS" id="PR00252">
    <property type="entry name" value="NRIONCHANNEL"/>
</dbReference>
<keyword evidence="11" id="KW-0325">Glycoprotein</keyword>
<dbReference type="PANTHER" id="PTHR18945">
    <property type="entry name" value="NEUROTRANSMITTER GATED ION CHANNEL"/>
    <property type="match status" value="1"/>
</dbReference>
<keyword evidence="15" id="KW-0732">Signal</keyword>
<evidence type="ECO:0000256" key="8">
    <source>
        <dbReference type="ARBA" id="ARBA00023136"/>
    </source>
</evidence>
<keyword evidence="10" id="KW-0675">Receptor</keyword>
<feature type="transmembrane region" description="Helical" evidence="15">
    <location>
        <begin position="232"/>
        <end position="256"/>
    </location>
</feature>
<evidence type="ECO:0000256" key="6">
    <source>
        <dbReference type="ARBA" id="ARBA00023018"/>
    </source>
</evidence>
<dbReference type="Gene3D" id="1.20.58.390">
    <property type="entry name" value="Neurotransmitter-gated ion-channel transmembrane domain"/>
    <property type="match status" value="2"/>
</dbReference>
<dbReference type="NCBIfam" id="TIGR00860">
    <property type="entry name" value="LIC"/>
    <property type="match status" value="1"/>
</dbReference>
<dbReference type="InterPro" id="IPR006202">
    <property type="entry name" value="Neur_chan_lig-bd"/>
</dbReference>
<dbReference type="EMBL" id="CAIIXF020000007">
    <property type="protein sequence ID" value="CAH1788433.1"/>
    <property type="molecule type" value="Genomic_DNA"/>
</dbReference>
<comment type="similarity">
    <text evidence="1">Belongs to the ligand-gated ion channel (TC 1.A.9) family. Acetylcholine receptor (TC 1.A.9.1) subfamily.</text>
</comment>
<dbReference type="InterPro" id="IPR036719">
    <property type="entry name" value="Neuro-gated_channel_TM_sf"/>
</dbReference>
<evidence type="ECO:0000313" key="16">
    <source>
        <dbReference type="EMBL" id="CAH1788433.1"/>
    </source>
</evidence>
<evidence type="ECO:0000256" key="12">
    <source>
        <dbReference type="ARBA" id="ARBA00023286"/>
    </source>
</evidence>
<dbReference type="InterPro" id="IPR006029">
    <property type="entry name" value="Neurotrans-gated_channel_TM"/>
</dbReference>
<dbReference type="InterPro" id="IPR006201">
    <property type="entry name" value="Neur_channel"/>
</dbReference>
<keyword evidence="8 15" id="KW-0472">Membrane</keyword>
<feature type="transmembrane region" description="Helical" evidence="15">
    <location>
        <begin position="293"/>
        <end position="316"/>
    </location>
</feature>
<evidence type="ECO:0000256" key="13">
    <source>
        <dbReference type="ARBA" id="ARBA00023303"/>
    </source>
</evidence>
<dbReference type="FunFam" id="1.20.58.390:FF:000073">
    <property type="entry name" value="Neuronal acetylcholine receptor subunit alpha-9-II"/>
    <property type="match status" value="1"/>
</dbReference>
<comment type="subcellular location">
    <subcellularLocation>
        <location evidence="14">Synaptic cell membrane</location>
        <topology evidence="14">Multi-pass membrane protein</topology>
    </subcellularLocation>
</comment>
<gene>
    <name evidence="16" type="ORF">OFUS_LOCUS13969</name>
</gene>
<keyword evidence="5 15" id="KW-1133">Transmembrane helix</keyword>
<keyword evidence="4 15" id="KW-0812">Transmembrane</keyword>